<name>A0A0A0BTG3_9CELL</name>
<dbReference type="Proteomes" id="UP000054314">
    <property type="component" value="Unassembled WGS sequence"/>
</dbReference>
<evidence type="ECO:0000256" key="1">
    <source>
        <dbReference type="ARBA" id="ARBA00007118"/>
    </source>
</evidence>
<organism evidence="4 5">
    <name type="scientific">Cellulomonas bogoriensis 69B4 = DSM 16987</name>
    <dbReference type="NCBI Taxonomy" id="1386082"/>
    <lineage>
        <taxon>Bacteria</taxon>
        <taxon>Bacillati</taxon>
        <taxon>Actinomycetota</taxon>
        <taxon>Actinomycetes</taxon>
        <taxon>Micrococcales</taxon>
        <taxon>Cellulomonadaceae</taxon>
        <taxon>Cellulomonas</taxon>
    </lineage>
</organism>
<dbReference type="PANTHER" id="PTHR43673:SF10">
    <property type="entry name" value="NADH DEHYDROGENASE_NAD(P)H NITROREDUCTASE XCC3605-RELATED"/>
    <property type="match status" value="1"/>
</dbReference>
<dbReference type="InterPro" id="IPR000415">
    <property type="entry name" value="Nitroreductase-like"/>
</dbReference>
<comment type="similarity">
    <text evidence="1">Belongs to the nitroreductase family.</text>
</comment>
<keyword evidence="2" id="KW-0560">Oxidoreductase</keyword>
<protein>
    <submittedName>
        <fullName evidence="4">NADH dehydrogenase</fullName>
    </submittedName>
</protein>
<reference evidence="4 5" key="1">
    <citation type="submission" date="2013-08" db="EMBL/GenBank/DDBJ databases">
        <title>Genome sequencing of Cellulomonas bogoriensis 69B4.</title>
        <authorList>
            <person name="Chen F."/>
            <person name="Li Y."/>
            <person name="Wang G."/>
        </authorList>
    </citation>
    <scope>NUCLEOTIDE SEQUENCE [LARGE SCALE GENOMIC DNA]</scope>
    <source>
        <strain evidence="4 5">69B4</strain>
    </source>
</reference>
<comment type="caution">
    <text evidence="4">The sequence shown here is derived from an EMBL/GenBank/DDBJ whole genome shotgun (WGS) entry which is preliminary data.</text>
</comment>
<dbReference type="InterPro" id="IPR029479">
    <property type="entry name" value="Nitroreductase"/>
</dbReference>
<dbReference type="AlphaFoldDB" id="A0A0A0BTG3"/>
<evidence type="ECO:0000259" key="3">
    <source>
        <dbReference type="Pfam" id="PF00881"/>
    </source>
</evidence>
<dbReference type="Pfam" id="PF00881">
    <property type="entry name" value="Nitroreductase"/>
    <property type="match status" value="2"/>
</dbReference>
<dbReference type="Gene3D" id="3.40.109.10">
    <property type="entry name" value="NADH Oxidase"/>
    <property type="match status" value="1"/>
</dbReference>
<keyword evidence="5" id="KW-1185">Reference proteome</keyword>
<evidence type="ECO:0000313" key="4">
    <source>
        <dbReference type="EMBL" id="KGM11206.1"/>
    </source>
</evidence>
<dbReference type="PANTHER" id="PTHR43673">
    <property type="entry name" value="NAD(P)H NITROREDUCTASE YDGI-RELATED"/>
    <property type="match status" value="1"/>
</dbReference>
<dbReference type="GO" id="GO:0016491">
    <property type="term" value="F:oxidoreductase activity"/>
    <property type="evidence" value="ECO:0007669"/>
    <property type="project" value="UniProtKB-KW"/>
</dbReference>
<proteinExistence type="inferred from homology"/>
<feature type="domain" description="Nitroreductase" evidence="3">
    <location>
        <begin position="161"/>
        <end position="208"/>
    </location>
</feature>
<dbReference type="CDD" id="cd02062">
    <property type="entry name" value="Nitro_FMN_reductase"/>
    <property type="match status" value="1"/>
</dbReference>
<dbReference type="EMBL" id="AXCZ01000121">
    <property type="protein sequence ID" value="KGM11206.1"/>
    <property type="molecule type" value="Genomic_DNA"/>
</dbReference>
<sequence length="340" mass="37435">MIGKLFGWVDGRVYYRCLSTAFDREMAAVQGGMAVYRQHQASGTNRYQLVRNVHMIEKGLTMRPRRETFAAGYIEQTVQAWRSHGPSLGEEEAGWVRDVLAAYFAATASSPDPAVVRARQAMLEAGSVVPPPHELTPSSGPDRPATRAGVVDVEALRQLAVNRRSVRWFLPESVPREVVDTAMTVAREAPTACNRQPYRFVVVDDADVLDVASIPMGTQGYAEQLQSVIVVVGDWSAYFDERDRHLPYIDGSLAAMSLVLGLEAQGVSTCCINWPDIRSRDAAMARVLGLPAHERVVMLIAYGYADPEGEVPFSGKRQLDAVRQFRRSEARVGAIDGGVR</sequence>
<evidence type="ECO:0000313" key="5">
    <source>
        <dbReference type="Proteomes" id="UP000054314"/>
    </source>
</evidence>
<gene>
    <name evidence="4" type="ORF">N869_03295</name>
</gene>
<dbReference type="SUPFAM" id="SSF55469">
    <property type="entry name" value="FMN-dependent nitroreductase-like"/>
    <property type="match status" value="1"/>
</dbReference>
<evidence type="ECO:0000256" key="2">
    <source>
        <dbReference type="ARBA" id="ARBA00023002"/>
    </source>
</evidence>
<accession>A0A0A0BTG3</accession>
<feature type="domain" description="Nitroreductase" evidence="3">
    <location>
        <begin position="219"/>
        <end position="304"/>
    </location>
</feature>